<evidence type="ECO:0000313" key="2">
    <source>
        <dbReference type="EMBL" id="KAL0909914.1"/>
    </source>
</evidence>
<evidence type="ECO:0000313" key="3">
    <source>
        <dbReference type="Proteomes" id="UP001552299"/>
    </source>
</evidence>
<dbReference type="Proteomes" id="UP001552299">
    <property type="component" value="Unassembled WGS sequence"/>
</dbReference>
<evidence type="ECO:0000256" key="1">
    <source>
        <dbReference type="SAM" id="MobiDB-lite"/>
    </source>
</evidence>
<proteinExistence type="predicted"/>
<keyword evidence="3" id="KW-1185">Reference proteome</keyword>
<name>A0ABD0UAU4_DENTH</name>
<gene>
    <name evidence="2" type="ORF">M5K25_020824</name>
</gene>
<accession>A0ABD0UAU4</accession>
<dbReference type="PANTHER" id="PTHR31509">
    <property type="entry name" value="BPS1-LIKE PROTEIN"/>
    <property type="match status" value="1"/>
</dbReference>
<protein>
    <submittedName>
        <fullName evidence="2">Uncharacterized protein</fullName>
    </submittedName>
</protein>
<reference evidence="2 3" key="1">
    <citation type="journal article" date="2024" name="Plant Biotechnol. J.">
        <title>Dendrobium thyrsiflorum genome and its molecular insights into genes involved in important horticultural traits.</title>
        <authorList>
            <person name="Chen B."/>
            <person name="Wang J.Y."/>
            <person name="Zheng P.J."/>
            <person name="Li K.L."/>
            <person name="Liang Y.M."/>
            <person name="Chen X.F."/>
            <person name="Zhang C."/>
            <person name="Zhao X."/>
            <person name="He X."/>
            <person name="Zhang G.Q."/>
            <person name="Liu Z.J."/>
            <person name="Xu Q."/>
        </authorList>
    </citation>
    <scope>NUCLEOTIDE SEQUENCE [LARGE SCALE GENOMIC DNA]</scope>
    <source>
        <strain evidence="2">GZMU011</strain>
    </source>
</reference>
<feature type="region of interest" description="Disordered" evidence="1">
    <location>
        <begin position="1"/>
        <end position="22"/>
    </location>
</feature>
<dbReference type="EMBL" id="JANQDX010000016">
    <property type="protein sequence ID" value="KAL0909914.1"/>
    <property type="molecule type" value="Genomic_DNA"/>
</dbReference>
<comment type="caution">
    <text evidence="2">The sequence shown here is derived from an EMBL/GenBank/DDBJ whole genome shotgun (WGS) entry which is preliminary data.</text>
</comment>
<sequence>MRTYRSKVQSFSNPESNTLPPLSNQFEQSFVFKLKNRRQLQGRRISANQISKILDTSMVAQKMGLKLTMEAISSTSSSNLDWKFMNCYLDSTVLLLDECNNIQLRLESIRSFLDLITIGLHYLEGEHEPSRVVLQRAIAALESIHFQDHKRHYDKMEKSMHRMRKFGKKLSGHKLTYRDSCDSTSPNLYKILSGSWSMAVFAIEMLQFAIYFRSLTSPYINPSRVEPWTVLRKELSNKKGFPRKTNETASMEELANVDLAVQTMLKLISARKTSGTSSLQRMAVAGELKKRKEELEKILLLFEEKIGELYKLIVALRINMLELLSKAQKGVALKIVKNSKFLTMKKVKWTLILHIINGHRLG</sequence>
<organism evidence="2 3">
    <name type="scientific">Dendrobium thyrsiflorum</name>
    <name type="common">Pinecone-like raceme dendrobium</name>
    <name type="synonym">Orchid</name>
    <dbReference type="NCBI Taxonomy" id="117978"/>
    <lineage>
        <taxon>Eukaryota</taxon>
        <taxon>Viridiplantae</taxon>
        <taxon>Streptophyta</taxon>
        <taxon>Embryophyta</taxon>
        <taxon>Tracheophyta</taxon>
        <taxon>Spermatophyta</taxon>
        <taxon>Magnoliopsida</taxon>
        <taxon>Liliopsida</taxon>
        <taxon>Asparagales</taxon>
        <taxon>Orchidaceae</taxon>
        <taxon>Epidendroideae</taxon>
        <taxon>Malaxideae</taxon>
        <taxon>Dendrobiinae</taxon>
        <taxon>Dendrobium</taxon>
    </lineage>
</organism>
<dbReference type="AlphaFoldDB" id="A0ABD0UAU4"/>